<gene>
    <name evidence="1" type="ORF">TR117242</name>
</gene>
<protein>
    <recommendedName>
        <fullName evidence="2">Armadillo repeat-containing protein 7</fullName>
    </recommendedName>
</protein>
<organism evidence="1">
    <name type="scientific">Schistocephalus solidus</name>
    <name type="common">Tapeworm</name>
    <dbReference type="NCBI Taxonomy" id="70667"/>
    <lineage>
        <taxon>Eukaryota</taxon>
        <taxon>Metazoa</taxon>
        <taxon>Spiralia</taxon>
        <taxon>Lophotrochozoa</taxon>
        <taxon>Platyhelminthes</taxon>
        <taxon>Cestoda</taxon>
        <taxon>Eucestoda</taxon>
        <taxon>Diphyllobothriidea</taxon>
        <taxon>Diphyllobothriidae</taxon>
        <taxon>Schistocephalus</taxon>
    </lineage>
</organism>
<dbReference type="Gene3D" id="1.25.10.10">
    <property type="entry name" value="Leucine-rich Repeat Variant"/>
    <property type="match status" value="1"/>
</dbReference>
<dbReference type="InterPro" id="IPR011989">
    <property type="entry name" value="ARM-like"/>
</dbReference>
<evidence type="ECO:0008006" key="2">
    <source>
        <dbReference type="Google" id="ProtNLM"/>
    </source>
</evidence>
<dbReference type="InterPro" id="IPR000225">
    <property type="entry name" value="Armadillo"/>
</dbReference>
<dbReference type="AlphaFoldDB" id="A0A0V0J943"/>
<dbReference type="InterPro" id="IPR042462">
    <property type="entry name" value="ARMC7"/>
</dbReference>
<name>A0A0V0J943_SCHSO</name>
<dbReference type="PANTHER" id="PTHR46263:SF1">
    <property type="entry name" value="ARMADILLO REPEAT-CONTAINING PROTEIN 7"/>
    <property type="match status" value="1"/>
</dbReference>
<evidence type="ECO:0000313" key="1">
    <source>
        <dbReference type="EMBL" id="JAP62245.1"/>
    </source>
</evidence>
<proteinExistence type="predicted"/>
<dbReference type="EMBL" id="GEEE01000980">
    <property type="protein sequence ID" value="JAP62245.1"/>
    <property type="molecule type" value="Transcribed_RNA"/>
</dbReference>
<sequence length="237" mass="25733">MSIRRSSRSRVPHQKNQEFALFFPTPSHRAAPGSVERLKYLESLVNEFRCTDVTEYKEQIIANLGNFAHDPRNSSQLLGIGVSKLFFDTIGSNLNQSHLQGSQPSNSTVSQADPLHSSRLLSLSVAGLTNLISSSPTIRKELFTSGAIPLLANCLQSSDPEVLVNALTSLIYLCTPTSQTPALNSAGVKNFQASLPSIFPGLCERVRSLTTASTTLPDRRISVLAEIFLTDCSGDKI</sequence>
<dbReference type="Pfam" id="PF00514">
    <property type="entry name" value="Arm"/>
    <property type="match status" value="1"/>
</dbReference>
<accession>A0A0V0J943</accession>
<reference evidence="1" key="1">
    <citation type="submission" date="2016-01" db="EMBL/GenBank/DDBJ databases">
        <title>Reference transcriptome for the parasite Schistocephalus solidus: insights into the molecular evolution of parasitism.</title>
        <authorList>
            <person name="Hebert F.O."/>
            <person name="Grambauer S."/>
            <person name="Barber I."/>
            <person name="Landry C.R."/>
            <person name="Aubin-Horth N."/>
        </authorList>
    </citation>
    <scope>NUCLEOTIDE SEQUENCE</scope>
</reference>
<dbReference type="SUPFAM" id="SSF48371">
    <property type="entry name" value="ARM repeat"/>
    <property type="match status" value="1"/>
</dbReference>
<dbReference type="InterPro" id="IPR016024">
    <property type="entry name" value="ARM-type_fold"/>
</dbReference>
<dbReference type="PANTHER" id="PTHR46263">
    <property type="entry name" value="ARMADILLO REPEAT-CONTAINING PROTEIN 7"/>
    <property type="match status" value="1"/>
</dbReference>